<dbReference type="InterPro" id="IPR012338">
    <property type="entry name" value="Beta-lactam/transpept-like"/>
</dbReference>
<dbReference type="InterPro" id="IPR050491">
    <property type="entry name" value="AmpC-like"/>
</dbReference>
<feature type="domain" description="Beta-lactamase-related" evidence="2">
    <location>
        <begin position="125"/>
        <end position="485"/>
    </location>
</feature>
<evidence type="ECO:0000256" key="1">
    <source>
        <dbReference type="SAM" id="MobiDB-lite"/>
    </source>
</evidence>
<gene>
    <name evidence="3" type="ORF">GF068_32890</name>
</gene>
<dbReference type="SUPFAM" id="SSF56601">
    <property type="entry name" value="beta-lactamase/transpeptidase-like"/>
    <property type="match status" value="1"/>
</dbReference>
<evidence type="ECO:0000313" key="4">
    <source>
        <dbReference type="Proteomes" id="UP000440224"/>
    </source>
</evidence>
<dbReference type="Proteomes" id="UP000440224">
    <property type="component" value="Unassembled WGS sequence"/>
</dbReference>
<keyword evidence="3" id="KW-0378">Hydrolase</keyword>
<sequence>MTDSIASCSAGNRCCSGGNAGGARRGRPVLAQRSRPRKRGGAVRRGAGTTVAMGGLRSRTVIDRSIPRRPIMRVLKAVNPVIAAGALAFCLALPGSAEAAPPQVIPGAANLDSMLSEHAGHWLAGKATPGMVAAVIKGNHIVALGKAGYARLPDGEYPAGVAMSLDTIFNIGSNTKSMTALLLSMLIQETALTWDTTLATALQLPRAYFHNGVSDDRADVTLRQLVAHRSGFDCADGTVVYSHPQFPAGWSSFTREELLDRWLKGTVTPNIIGGVLPVGYLADCTGTAINSYDYENLNFAIAQSIIDKWSGMEFVEYARTHLVEPYGMDYSYVWAHVYNLAVDDVFEIEAGVVWPYWDDYYYPKDKDQYLDHTFVRSYNTSFNLIGINDPGEYGLAPGAGGFGFDIYDWSKYGTAHLREQSQAWKDVHGTEFTTYNYGFGTSKKTGAVLNYTRMAHTGDLASMRSVISVYPELDLAYLAFANGGVDDNGALSEVLSDLEGSLTLGVDTGGCANTSSVKDVQRFYDQTMFGCAGTVTKANAGTLCKTGYHVCSAEEFYENNRYGGGPAEAPTHHYWTSTTLKYSGTGSNNCSVSATTGTTCNQPMRACAPSTTDPLGNSCNWINCGYEGDTDNSYFGGCANNTTAGTLCCETMISL</sequence>
<reference evidence="3 4" key="1">
    <citation type="submission" date="2019-10" db="EMBL/GenBank/DDBJ databases">
        <title>A soil myxobacterium in the family Polyangiaceae.</title>
        <authorList>
            <person name="Li Y."/>
            <person name="Wang J."/>
        </authorList>
    </citation>
    <scope>NUCLEOTIDE SEQUENCE [LARGE SCALE GENOMIC DNA]</scope>
    <source>
        <strain evidence="3 4">DSM 14734</strain>
    </source>
</reference>
<dbReference type="InterPro" id="IPR001466">
    <property type="entry name" value="Beta-lactam-related"/>
</dbReference>
<dbReference type="GO" id="GO:0016787">
    <property type="term" value="F:hydrolase activity"/>
    <property type="evidence" value="ECO:0007669"/>
    <property type="project" value="UniProtKB-KW"/>
</dbReference>
<evidence type="ECO:0000313" key="3">
    <source>
        <dbReference type="EMBL" id="MRG96684.1"/>
    </source>
</evidence>
<comment type="caution">
    <text evidence="3">The sequence shown here is derived from an EMBL/GenBank/DDBJ whole genome shotgun (WGS) entry which is preliminary data.</text>
</comment>
<dbReference type="OrthoDB" id="5485743at2"/>
<dbReference type="PANTHER" id="PTHR46825:SF15">
    <property type="entry name" value="BETA-LACTAMASE-RELATED DOMAIN-CONTAINING PROTEIN"/>
    <property type="match status" value="1"/>
</dbReference>
<protein>
    <submittedName>
        <fullName evidence="3">Serine hydrolase</fullName>
    </submittedName>
</protein>
<name>A0A6N7Q320_9BACT</name>
<proteinExistence type="predicted"/>
<dbReference type="AlphaFoldDB" id="A0A6N7Q320"/>
<accession>A0A6N7Q320</accession>
<dbReference type="PANTHER" id="PTHR46825">
    <property type="entry name" value="D-ALANYL-D-ALANINE-CARBOXYPEPTIDASE/ENDOPEPTIDASE AMPH"/>
    <property type="match status" value="1"/>
</dbReference>
<dbReference type="Gene3D" id="3.40.710.10">
    <property type="entry name" value="DD-peptidase/beta-lactamase superfamily"/>
    <property type="match status" value="1"/>
</dbReference>
<dbReference type="EMBL" id="WJIE01000013">
    <property type="protein sequence ID" value="MRG96684.1"/>
    <property type="molecule type" value="Genomic_DNA"/>
</dbReference>
<dbReference type="Pfam" id="PF00144">
    <property type="entry name" value="Beta-lactamase"/>
    <property type="match status" value="1"/>
</dbReference>
<evidence type="ECO:0000259" key="2">
    <source>
        <dbReference type="Pfam" id="PF00144"/>
    </source>
</evidence>
<organism evidence="3 4">
    <name type="scientific">Polyangium spumosum</name>
    <dbReference type="NCBI Taxonomy" id="889282"/>
    <lineage>
        <taxon>Bacteria</taxon>
        <taxon>Pseudomonadati</taxon>
        <taxon>Myxococcota</taxon>
        <taxon>Polyangia</taxon>
        <taxon>Polyangiales</taxon>
        <taxon>Polyangiaceae</taxon>
        <taxon>Polyangium</taxon>
    </lineage>
</organism>
<feature type="region of interest" description="Disordered" evidence="1">
    <location>
        <begin position="17"/>
        <end position="47"/>
    </location>
</feature>
<keyword evidence="4" id="KW-1185">Reference proteome</keyword>